<organism evidence="4 5">
    <name type="scientific">Sinanaerobacter chloroacetimidivorans</name>
    <dbReference type="NCBI Taxonomy" id="2818044"/>
    <lineage>
        <taxon>Bacteria</taxon>
        <taxon>Bacillati</taxon>
        <taxon>Bacillota</taxon>
        <taxon>Clostridia</taxon>
        <taxon>Peptostreptococcales</taxon>
        <taxon>Anaerovoracaceae</taxon>
        <taxon>Sinanaerobacter</taxon>
    </lineage>
</organism>
<keyword evidence="5" id="KW-1185">Reference proteome</keyword>
<accession>A0A8J7W508</accession>
<dbReference type="InterPro" id="IPR050259">
    <property type="entry name" value="SDR"/>
</dbReference>
<dbReference type="InterPro" id="IPR002347">
    <property type="entry name" value="SDR_fam"/>
</dbReference>
<dbReference type="GO" id="GO:0008202">
    <property type="term" value="P:steroid metabolic process"/>
    <property type="evidence" value="ECO:0007669"/>
    <property type="project" value="UniProtKB-KW"/>
</dbReference>
<dbReference type="Pfam" id="PF00106">
    <property type="entry name" value="adh_short"/>
    <property type="match status" value="1"/>
</dbReference>
<evidence type="ECO:0000313" key="4">
    <source>
        <dbReference type="EMBL" id="MBR0600589.1"/>
    </source>
</evidence>
<dbReference type="PANTHER" id="PTHR42879">
    <property type="entry name" value="3-OXOACYL-(ACYL-CARRIER-PROTEIN) REDUCTASE"/>
    <property type="match status" value="1"/>
</dbReference>
<proteinExistence type="inferred from homology"/>
<evidence type="ECO:0000256" key="2">
    <source>
        <dbReference type="ARBA" id="ARBA00023221"/>
    </source>
</evidence>
<dbReference type="InterPro" id="IPR036291">
    <property type="entry name" value="NAD(P)-bd_dom_sf"/>
</dbReference>
<keyword evidence="2" id="KW-0443">Lipid metabolism</keyword>
<comment type="caution">
    <text evidence="4">The sequence shown here is derived from an EMBL/GenBank/DDBJ whole genome shotgun (WGS) entry which is preliminary data.</text>
</comment>
<sequence length="235" mass="25692">MIEINLEGKTALVTGCDDHEARNVAELLAQAGARVAFQYKKEEKTALELAEKISRTGRKSEAFFADLSNYQDAECLTNQILASYGKIDILINDMKLYSQTPVMELSMEQWNESLQYNLYSVYHISRCVSGFMADQGKGSIVNITSATPFSGMGGGIDFSASEAAVHGITLAMARELTSKGIRVNAIAPTIEIFENRNDIGRFAVYLASSLADGISGEIFKLDGMLCREGDVYAKI</sequence>
<evidence type="ECO:0000256" key="3">
    <source>
        <dbReference type="RuleBase" id="RU000363"/>
    </source>
</evidence>
<dbReference type="RefSeq" id="WP_227020671.1">
    <property type="nucleotide sequence ID" value="NZ_JAGSND010000036.1"/>
</dbReference>
<dbReference type="PRINTS" id="PR00080">
    <property type="entry name" value="SDRFAMILY"/>
</dbReference>
<dbReference type="EMBL" id="JAGSND010000036">
    <property type="protein sequence ID" value="MBR0600589.1"/>
    <property type="molecule type" value="Genomic_DNA"/>
</dbReference>
<dbReference type="Proteomes" id="UP000675664">
    <property type="component" value="Unassembled WGS sequence"/>
</dbReference>
<protein>
    <submittedName>
        <fullName evidence="4">SDR family NAD(P)-dependent oxidoreductase</fullName>
    </submittedName>
</protein>
<name>A0A8J7W508_9FIRM</name>
<keyword evidence="2" id="KW-0753">Steroid metabolism</keyword>
<reference evidence="4" key="1">
    <citation type="submission" date="2021-04" db="EMBL/GenBank/DDBJ databases">
        <title>Sinoanaerobacter chloroacetimidivorans sp. nov., an obligate anaerobic bacterium isolated from anaerobic sludge.</title>
        <authorList>
            <person name="Bao Y."/>
        </authorList>
    </citation>
    <scope>NUCLEOTIDE SEQUENCE</scope>
    <source>
        <strain evidence="4">BAD-6</strain>
    </source>
</reference>
<dbReference type="AlphaFoldDB" id="A0A8J7W508"/>
<dbReference type="PRINTS" id="PR00081">
    <property type="entry name" value="GDHRDH"/>
</dbReference>
<evidence type="ECO:0000313" key="5">
    <source>
        <dbReference type="Proteomes" id="UP000675664"/>
    </source>
</evidence>
<gene>
    <name evidence="4" type="ORF">KCX82_22215</name>
</gene>
<reference evidence="4" key="2">
    <citation type="submission" date="2021-04" db="EMBL/GenBank/DDBJ databases">
        <authorList>
            <person name="Liu J."/>
        </authorList>
    </citation>
    <scope>NUCLEOTIDE SEQUENCE</scope>
    <source>
        <strain evidence="4">BAD-6</strain>
    </source>
</reference>
<comment type="similarity">
    <text evidence="1 3">Belongs to the short-chain dehydrogenases/reductases (SDR) family.</text>
</comment>
<evidence type="ECO:0000256" key="1">
    <source>
        <dbReference type="ARBA" id="ARBA00006484"/>
    </source>
</evidence>
<dbReference type="SUPFAM" id="SSF51735">
    <property type="entry name" value="NAD(P)-binding Rossmann-fold domains"/>
    <property type="match status" value="1"/>
</dbReference>
<dbReference type="Gene3D" id="3.40.50.720">
    <property type="entry name" value="NAD(P)-binding Rossmann-like Domain"/>
    <property type="match status" value="1"/>
</dbReference>
<dbReference type="PANTHER" id="PTHR42879:SF2">
    <property type="entry name" value="3-OXOACYL-[ACYL-CARRIER-PROTEIN] REDUCTASE FABG"/>
    <property type="match status" value="1"/>
</dbReference>